<sequence>MQIFLIGAWCIWKERNDFISNNKPPSLASWKSRFKAE</sequence>
<dbReference type="AlphaFoldDB" id="A0A835B6S9"/>
<evidence type="ECO:0000313" key="2">
    <source>
        <dbReference type="Proteomes" id="UP000636709"/>
    </source>
</evidence>
<reference evidence="1" key="1">
    <citation type="submission" date="2020-07" db="EMBL/GenBank/DDBJ databases">
        <title>Genome sequence and genetic diversity analysis of an under-domesticated orphan crop, white fonio (Digitaria exilis).</title>
        <authorList>
            <person name="Bennetzen J.L."/>
            <person name="Chen S."/>
            <person name="Ma X."/>
            <person name="Wang X."/>
            <person name="Yssel A.E.J."/>
            <person name="Chaluvadi S.R."/>
            <person name="Johnson M."/>
            <person name="Gangashetty P."/>
            <person name="Hamidou F."/>
            <person name="Sanogo M.D."/>
            <person name="Zwaenepoel A."/>
            <person name="Wallace J."/>
            <person name="Van De Peer Y."/>
            <person name="Van Deynze A."/>
        </authorList>
    </citation>
    <scope>NUCLEOTIDE SEQUENCE</scope>
    <source>
        <tissue evidence="1">Leaves</tissue>
    </source>
</reference>
<evidence type="ECO:0000313" key="1">
    <source>
        <dbReference type="EMBL" id="KAF8691819.1"/>
    </source>
</evidence>
<keyword evidence="2" id="KW-1185">Reference proteome</keyword>
<dbReference type="OrthoDB" id="645324at2759"/>
<name>A0A835B6S9_9POAL</name>
<proteinExistence type="predicted"/>
<organism evidence="1 2">
    <name type="scientific">Digitaria exilis</name>
    <dbReference type="NCBI Taxonomy" id="1010633"/>
    <lineage>
        <taxon>Eukaryota</taxon>
        <taxon>Viridiplantae</taxon>
        <taxon>Streptophyta</taxon>
        <taxon>Embryophyta</taxon>
        <taxon>Tracheophyta</taxon>
        <taxon>Spermatophyta</taxon>
        <taxon>Magnoliopsida</taxon>
        <taxon>Liliopsida</taxon>
        <taxon>Poales</taxon>
        <taxon>Poaceae</taxon>
        <taxon>PACMAD clade</taxon>
        <taxon>Panicoideae</taxon>
        <taxon>Panicodae</taxon>
        <taxon>Paniceae</taxon>
        <taxon>Anthephorinae</taxon>
        <taxon>Digitaria</taxon>
    </lineage>
</organism>
<dbReference type="Proteomes" id="UP000636709">
    <property type="component" value="Unassembled WGS sequence"/>
</dbReference>
<accession>A0A835B6S9</accession>
<comment type="caution">
    <text evidence="1">The sequence shown here is derived from an EMBL/GenBank/DDBJ whole genome shotgun (WGS) entry which is preliminary data.</text>
</comment>
<dbReference type="EMBL" id="JACEFO010001963">
    <property type="protein sequence ID" value="KAF8691819.1"/>
    <property type="molecule type" value="Genomic_DNA"/>
</dbReference>
<protein>
    <submittedName>
        <fullName evidence="1">Uncharacterized protein</fullName>
    </submittedName>
</protein>
<gene>
    <name evidence="1" type="ORF">HU200_040221</name>
</gene>